<accession>A0A1X1EME3</accession>
<dbReference type="Proteomes" id="UP000193749">
    <property type="component" value="Unassembled WGS sequence"/>
</dbReference>
<proteinExistence type="predicted"/>
<organism evidence="1 2">
    <name type="scientific">Pantoea cypripedii</name>
    <name type="common">Pectobacterium cypripedii</name>
    <name type="synonym">Erwinia cypripedii</name>
    <dbReference type="NCBI Taxonomy" id="55209"/>
    <lineage>
        <taxon>Bacteria</taxon>
        <taxon>Pseudomonadati</taxon>
        <taxon>Pseudomonadota</taxon>
        <taxon>Gammaproteobacteria</taxon>
        <taxon>Enterobacterales</taxon>
        <taxon>Erwiniaceae</taxon>
        <taxon>Pantoea</taxon>
    </lineage>
</organism>
<keyword evidence="2" id="KW-1185">Reference proteome</keyword>
<comment type="caution">
    <text evidence="1">The sequence shown here is derived from an EMBL/GenBank/DDBJ whole genome shotgun (WGS) entry which is preliminary data.</text>
</comment>
<reference evidence="1 2" key="1">
    <citation type="journal article" date="2017" name="Antonie Van Leeuwenhoek">
        <title>Phylogenomic resolution of the bacterial genus Pantoea and its relationship with Erwinia and Tatumella.</title>
        <authorList>
            <person name="Palmer M."/>
            <person name="Steenkamp E.T."/>
            <person name="Coetzee M.P."/>
            <person name="Chan W.Y."/>
            <person name="van Zyl E."/>
            <person name="De Maayer P."/>
            <person name="Coutinho T.A."/>
            <person name="Blom J."/>
            <person name="Smits T.H."/>
            <person name="Duffy B."/>
            <person name="Venter S.N."/>
        </authorList>
    </citation>
    <scope>NUCLEOTIDE SEQUENCE [LARGE SCALE GENOMIC DNA]</scope>
    <source>
        <strain evidence="1 2">LMG 2657</strain>
    </source>
</reference>
<name>A0A1X1EME3_PANCY</name>
<evidence type="ECO:0000313" key="1">
    <source>
        <dbReference type="EMBL" id="ORM90046.1"/>
    </source>
</evidence>
<protein>
    <submittedName>
        <fullName evidence="1">Uncharacterized protein</fullName>
    </submittedName>
</protein>
<dbReference type="STRING" id="55209.HA50_26090"/>
<dbReference type="EMBL" id="MLJI01000002">
    <property type="protein sequence ID" value="ORM90046.1"/>
    <property type="molecule type" value="Genomic_DNA"/>
</dbReference>
<sequence>MLIIRWVIITKCDNAKGKDGVRGLMISERDYLTAHIDILLGDKVEADELIDVLIADEYTHAWIYWADLPTDDDDTWMTERLILDADGNIIARQICPPLCYGWSQVTWSLRPPLFPIPNNVMELDLNDRDEAISTVLFFGNI</sequence>
<evidence type="ECO:0000313" key="2">
    <source>
        <dbReference type="Proteomes" id="UP000193749"/>
    </source>
</evidence>
<dbReference type="AlphaFoldDB" id="A0A1X1EME3"/>
<gene>
    <name evidence="1" type="ORF">HA50_26090</name>
</gene>